<dbReference type="GO" id="GO:0009236">
    <property type="term" value="P:cobalamin biosynthetic process"/>
    <property type="evidence" value="ECO:0007669"/>
    <property type="project" value="UniProtKB-UniPathway"/>
</dbReference>
<protein>
    <recommendedName>
        <fullName evidence="16">Adenosylcobinamide kinase</fullName>
        <ecNumber evidence="8">2.7.1.156</ecNumber>
        <ecNumber evidence="9">2.7.7.62</ecNumber>
    </recommendedName>
    <alternativeName>
        <fullName evidence="17">Adenosylcobinamide-phosphate guanylyltransferase</fullName>
    </alternativeName>
</protein>
<evidence type="ECO:0000256" key="19">
    <source>
        <dbReference type="PIRSR" id="PIRSR006135-2"/>
    </source>
</evidence>
<dbReference type="CDD" id="cd00544">
    <property type="entry name" value="CobU"/>
    <property type="match status" value="1"/>
</dbReference>
<evidence type="ECO:0000256" key="3">
    <source>
        <dbReference type="ARBA" id="ARBA00001522"/>
    </source>
</evidence>
<dbReference type="PIRSF" id="PIRSF006135">
    <property type="entry name" value="CobU"/>
    <property type="match status" value="1"/>
</dbReference>
<evidence type="ECO:0000256" key="8">
    <source>
        <dbReference type="ARBA" id="ARBA00012016"/>
    </source>
</evidence>
<evidence type="ECO:0000256" key="12">
    <source>
        <dbReference type="ARBA" id="ARBA00022741"/>
    </source>
</evidence>
<reference evidence="20 21" key="1">
    <citation type="submission" date="2019-12" db="EMBL/GenBank/DDBJ databases">
        <authorList>
            <person name="Wolfe R."/>
            <person name="Danczak R."/>
            <person name="Wilkins M."/>
        </authorList>
    </citation>
    <scope>NUCLEOTIDE SEQUENCE [LARGE SCALE GENOMIC DNA]</scope>
    <source>
        <strain evidence="20">X2_MaxBin.013</strain>
    </source>
</reference>
<evidence type="ECO:0000256" key="9">
    <source>
        <dbReference type="ARBA" id="ARBA00012523"/>
    </source>
</evidence>
<dbReference type="EC" id="2.7.1.156" evidence="8"/>
<evidence type="ECO:0000256" key="18">
    <source>
        <dbReference type="PIRSR" id="PIRSR006135-1"/>
    </source>
</evidence>
<sequence length="184" mass="20381">MAKLILILGGARSGKSTYAAQLASSCKKVAYIATARRDDDPEMKERIKEHQRIRPAGWLTVEEPLAVDKSLAGMEKKVEAVIVDCITLLITNWLLKGVNGKMDVKKYRARESVILNMIKRLVLAAKKTKPTVIIVSNEVGLGIHPENRLGRYFRDIAGWSNRILAEAADEIYLMAAGIPLKIKG</sequence>
<dbReference type="GO" id="GO:0005525">
    <property type="term" value="F:GTP binding"/>
    <property type="evidence" value="ECO:0007669"/>
    <property type="project" value="UniProtKB-KW"/>
</dbReference>
<dbReference type="PANTHER" id="PTHR34848">
    <property type="match status" value="1"/>
</dbReference>
<dbReference type="PROSITE" id="PS51257">
    <property type="entry name" value="PROKAR_LIPOPROTEIN"/>
    <property type="match status" value="1"/>
</dbReference>
<feature type="active site" description="GMP-histidine intermediate" evidence="18">
    <location>
        <position position="50"/>
    </location>
</feature>
<comment type="caution">
    <text evidence="20">The sequence shown here is derived from an EMBL/GenBank/DDBJ whole genome shotgun (WGS) entry which is preliminary data.</text>
</comment>
<evidence type="ECO:0000256" key="1">
    <source>
        <dbReference type="ARBA" id="ARBA00000312"/>
    </source>
</evidence>
<comment type="catalytic activity">
    <reaction evidence="1">
        <text>adenosylcob(III)inamide + ATP = adenosylcob(III)inamide phosphate + ADP + H(+)</text>
        <dbReference type="Rhea" id="RHEA:15769"/>
        <dbReference type="ChEBI" id="CHEBI:2480"/>
        <dbReference type="ChEBI" id="CHEBI:15378"/>
        <dbReference type="ChEBI" id="CHEBI:30616"/>
        <dbReference type="ChEBI" id="CHEBI:58502"/>
        <dbReference type="ChEBI" id="CHEBI:456216"/>
        <dbReference type="EC" id="2.7.1.156"/>
    </reaction>
</comment>
<evidence type="ECO:0000256" key="13">
    <source>
        <dbReference type="ARBA" id="ARBA00022777"/>
    </source>
</evidence>
<name>A0A833L289_UNCSA</name>
<evidence type="ECO:0000256" key="10">
    <source>
        <dbReference type="ARBA" id="ARBA00022573"/>
    </source>
</evidence>
<feature type="binding site" evidence="19">
    <location>
        <position position="62"/>
    </location>
    <ligand>
        <name>GTP</name>
        <dbReference type="ChEBI" id="CHEBI:37565"/>
    </ligand>
</feature>
<dbReference type="Gene3D" id="3.40.50.300">
    <property type="entry name" value="P-loop containing nucleotide triphosphate hydrolases"/>
    <property type="match status" value="1"/>
</dbReference>
<keyword evidence="11 20" id="KW-0808">Transferase</keyword>
<dbReference type="NCBIfam" id="NF004469">
    <property type="entry name" value="PRK05800.1"/>
    <property type="match status" value="1"/>
</dbReference>
<dbReference type="GO" id="GO:0043752">
    <property type="term" value="F:adenosylcobinamide kinase activity"/>
    <property type="evidence" value="ECO:0007669"/>
    <property type="project" value="UniProtKB-EC"/>
</dbReference>
<keyword evidence="12 19" id="KW-0547">Nucleotide-binding</keyword>
<keyword evidence="14" id="KW-0067">ATP-binding</keyword>
<evidence type="ECO:0000256" key="17">
    <source>
        <dbReference type="ARBA" id="ARBA00030571"/>
    </source>
</evidence>
<evidence type="ECO:0000256" key="6">
    <source>
        <dbReference type="ARBA" id="ARBA00005159"/>
    </source>
</evidence>
<keyword evidence="20" id="KW-0548">Nucleotidyltransferase</keyword>
<organism evidence="20 21">
    <name type="scientific">Candidatus Saganbacteria bacterium</name>
    <dbReference type="NCBI Taxonomy" id="2575572"/>
    <lineage>
        <taxon>Bacteria</taxon>
        <taxon>Bacillati</taxon>
        <taxon>Saganbacteria</taxon>
    </lineage>
</organism>
<evidence type="ECO:0000256" key="2">
    <source>
        <dbReference type="ARBA" id="ARBA00000711"/>
    </source>
</evidence>
<dbReference type="UniPathway" id="UPA00148">
    <property type="reaction ID" value="UER00236"/>
</dbReference>
<evidence type="ECO:0000313" key="20">
    <source>
        <dbReference type="EMBL" id="KAF0134972.1"/>
    </source>
</evidence>
<keyword evidence="13 20" id="KW-0418">Kinase</keyword>
<evidence type="ECO:0000256" key="7">
    <source>
        <dbReference type="ARBA" id="ARBA00007490"/>
    </source>
</evidence>
<accession>A0A833L289</accession>
<dbReference type="GO" id="GO:0008820">
    <property type="term" value="F:cobinamide phosphate guanylyltransferase activity"/>
    <property type="evidence" value="ECO:0007669"/>
    <property type="project" value="UniProtKB-EC"/>
</dbReference>
<comment type="function">
    <text evidence="4">Catalyzes ATP-dependent phosphorylation of adenosylcobinamide and addition of GMP to adenosylcobinamide phosphate.</text>
</comment>
<evidence type="ECO:0000256" key="16">
    <source>
        <dbReference type="ARBA" id="ARBA00029570"/>
    </source>
</evidence>
<proteinExistence type="inferred from homology"/>
<evidence type="ECO:0000313" key="21">
    <source>
        <dbReference type="Proteomes" id="UP000488506"/>
    </source>
</evidence>
<evidence type="ECO:0000256" key="15">
    <source>
        <dbReference type="ARBA" id="ARBA00023134"/>
    </source>
</evidence>
<dbReference type="SUPFAM" id="SSF52540">
    <property type="entry name" value="P-loop containing nucleoside triphosphate hydrolases"/>
    <property type="match status" value="1"/>
</dbReference>
<evidence type="ECO:0000256" key="5">
    <source>
        <dbReference type="ARBA" id="ARBA00004692"/>
    </source>
</evidence>
<dbReference type="Proteomes" id="UP000488506">
    <property type="component" value="Unassembled WGS sequence"/>
</dbReference>
<keyword evidence="15 19" id="KW-0342">GTP-binding</keyword>
<dbReference type="GO" id="GO:0005524">
    <property type="term" value="F:ATP binding"/>
    <property type="evidence" value="ECO:0007669"/>
    <property type="project" value="UniProtKB-KW"/>
</dbReference>
<evidence type="ECO:0000256" key="11">
    <source>
        <dbReference type="ARBA" id="ARBA00022679"/>
    </source>
</evidence>
<comment type="similarity">
    <text evidence="7">Belongs to the CobU/CobP family.</text>
</comment>
<dbReference type="EC" id="2.7.7.62" evidence="9"/>
<feature type="binding site" evidence="19">
    <location>
        <begin position="33"/>
        <end position="35"/>
    </location>
    <ligand>
        <name>GTP</name>
        <dbReference type="ChEBI" id="CHEBI:37565"/>
    </ligand>
</feature>
<dbReference type="EMBL" id="WPAF01000003">
    <property type="protein sequence ID" value="KAF0134972.1"/>
    <property type="molecule type" value="Genomic_DNA"/>
</dbReference>
<comment type="pathway">
    <text evidence="6">Cofactor biosynthesis; adenosylcobalamin biosynthesis; adenosylcobalamin from cob(II)yrinate a,c-diamide: step 5/7.</text>
</comment>
<evidence type="ECO:0000256" key="14">
    <source>
        <dbReference type="ARBA" id="ARBA00022840"/>
    </source>
</evidence>
<gene>
    <name evidence="20" type="ORF">FD145_353</name>
</gene>
<dbReference type="PANTHER" id="PTHR34848:SF1">
    <property type="entry name" value="BIFUNCTIONAL ADENOSYLCOBALAMIN BIOSYNTHESIS PROTEIN COBU"/>
    <property type="match status" value="1"/>
</dbReference>
<comment type="catalytic activity">
    <reaction evidence="3">
        <text>adenosylcob(III)inamide + GTP = adenosylcob(III)inamide phosphate + GDP + H(+)</text>
        <dbReference type="Rhea" id="RHEA:15765"/>
        <dbReference type="ChEBI" id="CHEBI:2480"/>
        <dbReference type="ChEBI" id="CHEBI:15378"/>
        <dbReference type="ChEBI" id="CHEBI:37565"/>
        <dbReference type="ChEBI" id="CHEBI:58189"/>
        <dbReference type="ChEBI" id="CHEBI:58502"/>
        <dbReference type="EC" id="2.7.1.156"/>
    </reaction>
</comment>
<feature type="binding site" evidence="19">
    <location>
        <begin position="9"/>
        <end position="16"/>
    </location>
    <ligand>
        <name>GTP</name>
        <dbReference type="ChEBI" id="CHEBI:37565"/>
    </ligand>
</feature>
<feature type="binding site" evidence="19">
    <location>
        <position position="84"/>
    </location>
    <ligand>
        <name>GTP</name>
        <dbReference type="ChEBI" id="CHEBI:37565"/>
    </ligand>
</feature>
<dbReference type="InterPro" id="IPR003203">
    <property type="entry name" value="CobU/CobP"/>
</dbReference>
<comment type="pathway">
    <text evidence="5">Cofactor biosynthesis; adenosylcobalamin biosynthesis; adenosylcobalamin from cob(II)yrinate a,c-diamide: step 6/7.</text>
</comment>
<comment type="catalytic activity">
    <reaction evidence="2">
        <text>adenosylcob(III)inamide phosphate + GTP + H(+) = adenosylcob(III)inamide-GDP + diphosphate</text>
        <dbReference type="Rhea" id="RHEA:22712"/>
        <dbReference type="ChEBI" id="CHEBI:15378"/>
        <dbReference type="ChEBI" id="CHEBI:33019"/>
        <dbReference type="ChEBI" id="CHEBI:37565"/>
        <dbReference type="ChEBI" id="CHEBI:58502"/>
        <dbReference type="ChEBI" id="CHEBI:60487"/>
        <dbReference type="EC" id="2.7.7.62"/>
    </reaction>
</comment>
<evidence type="ECO:0000256" key="4">
    <source>
        <dbReference type="ARBA" id="ARBA00003889"/>
    </source>
</evidence>
<dbReference type="Pfam" id="PF02283">
    <property type="entry name" value="CobU"/>
    <property type="match status" value="1"/>
</dbReference>
<keyword evidence="10" id="KW-0169">Cobalamin biosynthesis</keyword>
<dbReference type="InterPro" id="IPR027417">
    <property type="entry name" value="P-loop_NTPase"/>
</dbReference>
<dbReference type="AlphaFoldDB" id="A0A833L289"/>